<dbReference type="GO" id="GO:0031564">
    <property type="term" value="P:transcription antitermination"/>
    <property type="evidence" value="ECO:0007669"/>
    <property type="project" value="UniProtKB-KW"/>
</dbReference>
<dbReference type="OrthoDB" id="9807233at2"/>
<proteinExistence type="predicted"/>
<dbReference type="GO" id="GO:0003723">
    <property type="term" value="F:RNA binding"/>
    <property type="evidence" value="ECO:0007669"/>
    <property type="project" value="UniProtKB-KW"/>
</dbReference>
<dbReference type="Pfam" id="PF13184">
    <property type="entry name" value="KH_NusA_1st"/>
    <property type="match status" value="1"/>
</dbReference>
<dbReference type="InterPro" id="IPR003029">
    <property type="entry name" value="S1_domain"/>
</dbReference>
<keyword evidence="6" id="KW-0804">Transcription</keyword>
<keyword evidence="1" id="KW-0806">Transcription termination</keyword>
<name>A0A660HMG1_ZIZJU</name>
<dbReference type="AlphaFoldDB" id="A0A660HMG1"/>
<dbReference type="PANTHER" id="PTHR22648">
    <property type="entry name" value="TRANSCRIPTION TERMINATION FACTOR NUSA"/>
    <property type="match status" value="1"/>
</dbReference>
<dbReference type="KEGG" id="pzi:CWO85_01585"/>
<dbReference type="Proteomes" id="UP000272462">
    <property type="component" value="Chromosome"/>
</dbReference>
<dbReference type="CDD" id="cd22529">
    <property type="entry name" value="KH-II_NusA_rpt2"/>
    <property type="match status" value="1"/>
</dbReference>
<dbReference type="Gene3D" id="2.40.50.140">
    <property type="entry name" value="Nucleic acid-binding proteins"/>
    <property type="match status" value="1"/>
</dbReference>
<evidence type="ECO:0000256" key="5">
    <source>
        <dbReference type="ARBA" id="ARBA00023015"/>
    </source>
</evidence>
<dbReference type="InterPro" id="IPR012340">
    <property type="entry name" value="NA-bd_OB-fold"/>
</dbReference>
<keyword evidence="5" id="KW-0805">Transcription regulation</keyword>
<dbReference type="InterPro" id="IPR010213">
    <property type="entry name" value="TF_NusA"/>
</dbReference>
<dbReference type="Gene3D" id="3.30.300.20">
    <property type="match status" value="2"/>
</dbReference>
<dbReference type="SUPFAM" id="SSF54814">
    <property type="entry name" value="Prokaryotic type KH domain (KH-domain type II)"/>
    <property type="match status" value="2"/>
</dbReference>
<evidence type="ECO:0000256" key="6">
    <source>
        <dbReference type="ARBA" id="ARBA00023163"/>
    </source>
</evidence>
<dbReference type="NCBIfam" id="TIGR01953">
    <property type="entry name" value="NusA"/>
    <property type="match status" value="1"/>
</dbReference>
<dbReference type="Pfam" id="PF08529">
    <property type="entry name" value="NusA_N"/>
    <property type="match status" value="1"/>
</dbReference>
<dbReference type="GO" id="GO:0005829">
    <property type="term" value="C:cytosol"/>
    <property type="evidence" value="ECO:0007669"/>
    <property type="project" value="TreeGrafter"/>
</dbReference>
<dbReference type="GO" id="GO:0003700">
    <property type="term" value="F:DNA-binding transcription factor activity"/>
    <property type="evidence" value="ECO:0007669"/>
    <property type="project" value="InterPro"/>
</dbReference>
<keyword evidence="2" id="KW-0963">Cytoplasm</keyword>
<dbReference type="InterPro" id="IPR036555">
    <property type="entry name" value="NusA_N_sf"/>
</dbReference>
<dbReference type="InterPro" id="IPR009019">
    <property type="entry name" value="KH_sf_prok-type"/>
</dbReference>
<evidence type="ECO:0000259" key="7">
    <source>
        <dbReference type="SMART" id="SM00316"/>
    </source>
</evidence>
<dbReference type="Pfam" id="PF26594">
    <property type="entry name" value="KH_NusA_2nd"/>
    <property type="match status" value="1"/>
</dbReference>
<organism evidence="8 9">
    <name type="scientific">Ziziphus jujuba witches'-broom phytoplasma</name>
    <dbReference type="NCBI Taxonomy" id="135727"/>
    <lineage>
        <taxon>Bacteria</taxon>
        <taxon>Bacillati</taxon>
        <taxon>Mycoplasmatota</taxon>
        <taxon>Mollicutes</taxon>
        <taxon>Acholeplasmatales</taxon>
        <taxon>Acholeplasmataceae</taxon>
        <taxon>Candidatus Phytoplasma</taxon>
        <taxon>16SrV (Elm yellows group)</taxon>
    </lineage>
</organism>
<evidence type="ECO:0000313" key="9">
    <source>
        <dbReference type="Proteomes" id="UP000272462"/>
    </source>
</evidence>
<dbReference type="InterPro" id="IPR058582">
    <property type="entry name" value="KH_NusA_2nd"/>
</dbReference>
<protein>
    <submittedName>
        <fullName evidence="8">Transcription termination factor NusA</fullName>
    </submittedName>
</protein>
<dbReference type="InterPro" id="IPR030842">
    <property type="entry name" value="TF_NusA_bacterial"/>
</dbReference>
<evidence type="ECO:0000256" key="3">
    <source>
        <dbReference type="ARBA" id="ARBA00022814"/>
    </source>
</evidence>
<sequence length="352" mass="40835">MKTKNFLNHIDQLAEEHELTRQQTLEAFEKSIISGCKKNYQIKSCHLDFDKEYEEFFLYKEYLVMETEPNTINEENVNIKKITCINLEEAKKLKENPQIGETIRIEVDPKNFNFYASQEFKNKLNEEIIKFKKENIYIFLKKYENKLIDAKVTSIKKNFCTLELEKEVQTVLLNKDKLNNDEFEIGEIIKVYVTEVQKTTKMPKILVSRICTEFITEIFKEFIPEIQEGIIEIVEMARFPSLRTKIGLLSHDSTIDAVGSCIGDKSVRIRHIINILKGEKIDLFLWSDDPKELIANALKPAQINQVSIIDFEQKIATALVTEDQISLAIGKFGTNVQLATIVTKWNISVKVI</sequence>
<accession>A0A660HMG1</accession>
<feature type="domain" description="S1 motif" evidence="7">
    <location>
        <begin position="143"/>
        <end position="210"/>
    </location>
</feature>
<dbReference type="EMBL" id="CP025121">
    <property type="protein sequence ID" value="AYJ01214.1"/>
    <property type="molecule type" value="Genomic_DNA"/>
</dbReference>
<dbReference type="SUPFAM" id="SSF50249">
    <property type="entry name" value="Nucleic acid-binding proteins"/>
    <property type="match status" value="1"/>
</dbReference>
<reference evidence="8 9" key="1">
    <citation type="journal article" date="2018" name="BMC Genomics">
        <title>Comparative genome analysis of jujube witches'-broom Phytoplasma, an obligate pathogen that causes jujube witches'-broom disease.</title>
        <authorList>
            <person name="Wang J."/>
            <person name="Song L."/>
            <person name="Jiao Q."/>
            <person name="Yang S."/>
            <person name="Gao R."/>
            <person name="Lu X."/>
            <person name="Zhou G."/>
        </authorList>
    </citation>
    <scope>NUCLEOTIDE SEQUENCE [LARGE SCALE GENOMIC DNA]</scope>
    <source>
        <strain evidence="8">Jwb-nky</strain>
    </source>
</reference>
<dbReference type="RefSeq" id="WP_121463941.1">
    <property type="nucleotide sequence ID" value="NZ_CP025121.1"/>
</dbReference>
<dbReference type="InterPro" id="IPR025249">
    <property type="entry name" value="TF_NusA_KH_1st"/>
</dbReference>
<dbReference type="Gene3D" id="3.30.1480.10">
    <property type="entry name" value="NusA, N-terminal domain"/>
    <property type="match status" value="1"/>
</dbReference>
<dbReference type="PANTHER" id="PTHR22648:SF0">
    <property type="entry name" value="TRANSCRIPTION TERMINATION_ANTITERMINATION PROTEIN NUSA"/>
    <property type="match status" value="1"/>
</dbReference>
<dbReference type="SMART" id="SM00316">
    <property type="entry name" value="S1"/>
    <property type="match status" value="1"/>
</dbReference>
<dbReference type="SUPFAM" id="SSF69705">
    <property type="entry name" value="Transcription factor NusA, N-terminal domain"/>
    <property type="match status" value="1"/>
</dbReference>
<keyword evidence="4" id="KW-0694">RNA-binding</keyword>
<evidence type="ECO:0000313" key="8">
    <source>
        <dbReference type="EMBL" id="AYJ01214.1"/>
    </source>
</evidence>
<evidence type="ECO:0000256" key="4">
    <source>
        <dbReference type="ARBA" id="ARBA00022884"/>
    </source>
</evidence>
<keyword evidence="3" id="KW-0889">Transcription antitermination</keyword>
<gene>
    <name evidence="8" type="primary">nusA</name>
    <name evidence="8" type="ORF">CWO85_01585</name>
</gene>
<keyword evidence="9" id="KW-1185">Reference proteome</keyword>
<evidence type="ECO:0000256" key="2">
    <source>
        <dbReference type="ARBA" id="ARBA00022490"/>
    </source>
</evidence>
<dbReference type="InterPro" id="IPR013735">
    <property type="entry name" value="TF_NusA_N"/>
</dbReference>
<evidence type="ECO:0000256" key="1">
    <source>
        <dbReference type="ARBA" id="ARBA00022472"/>
    </source>
</evidence>
<dbReference type="GO" id="GO:0006353">
    <property type="term" value="P:DNA-templated transcription termination"/>
    <property type="evidence" value="ECO:0007669"/>
    <property type="project" value="UniProtKB-KW"/>
</dbReference>
<dbReference type="InterPro" id="IPR015946">
    <property type="entry name" value="KH_dom-like_a/b"/>
</dbReference>